<evidence type="ECO:0000313" key="11">
    <source>
        <dbReference type="Proteomes" id="UP000663854"/>
    </source>
</evidence>
<proteinExistence type="inferred from homology"/>
<keyword evidence="5" id="KW-0297">G-protein coupled receptor</keyword>
<keyword evidence="12" id="KW-1185">Reference proteome</keyword>
<dbReference type="PROSITE" id="PS00237">
    <property type="entry name" value="G_PROTEIN_RECEP_F1_1"/>
    <property type="match status" value="1"/>
</dbReference>
<evidence type="ECO:0000256" key="6">
    <source>
        <dbReference type="SAM" id="MobiDB-lite"/>
    </source>
</evidence>
<evidence type="ECO:0000256" key="5">
    <source>
        <dbReference type="RuleBase" id="RU000688"/>
    </source>
</evidence>
<dbReference type="PROSITE" id="PS50262">
    <property type="entry name" value="G_PROTEIN_RECEP_F1_2"/>
    <property type="match status" value="1"/>
</dbReference>
<dbReference type="InterPro" id="IPR052954">
    <property type="entry name" value="GPCR-Ligand_Int"/>
</dbReference>
<evidence type="ECO:0000256" key="1">
    <source>
        <dbReference type="ARBA" id="ARBA00004370"/>
    </source>
</evidence>
<dbReference type="AlphaFoldDB" id="A0A814PNF3"/>
<evidence type="ECO:0000259" key="8">
    <source>
        <dbReference type="PROSITE" id="PS50262"/>
    </source>
</evidence>
<dbReference type="EMBL" id="CAJNOH010000707">
    <property type="protein sequence ID" value="CAF1108365.1"/>
    <property type="molecule type" value="Genomic_DNA"/>
</dbReference>
<feature type="transmembrane region" description="Helical" evidence="7">
    <location>
        <begin position="109"/>
        <end position="139"/>
    </location>
</feature>
<feature type="transmembrane region" description="Helical" evidence="7">
    <location>
        <begin position="80"/>
        <end position="103"/>
    </location>
</feature>
<feature type="transmembrane region" description="Helical" evidence="7">
    <location>
        <begin position="205"/>
        <end position="225"/>
    </location>
</feature>
<feature type="region of interest" description="Disordered" evidence="6">
    <location>
        <begin position="391"/>
        <end position="413"/>
    </location>
</feature>
<dbReference type="SUPFAM" id="SSF81321">
    <property type="entry name" value="Family A G protein-coupled receptor-like"/>
    <property type="match status" value="1"/>
</dbReference>
<evidence type="ECO:0000313" key="9">
    <source>
        <dbReference type="EMBL" id="CAF1108365.1"/>
    </source>
</evidence>
<feature type="transmembrane region" description="Helical" evidence="7">
    <location>
        <begin position="46"/>
        <end position="68"/>
    </location>
</feature>
<keyword evidence="2 5" id="KW-0812">Transmembrane</keyword>
<dbReference type="GO" id="GO:0016020">
    <property type="term" value="C:membrane"/>
    <property type="evidence" value="ECO:0007669"/>
    <property type="project" value="UniProtKB-SubCell"/>
</dbReference>
<evidence type="ECO:0000256" key="2">
    <source>
        <dbReference type="ARBA" id="ARBA00022692"/>
    </source>
</evidence>
<dbReference type="PANTHER" id="PTHR46641">
    <property type="entry name" value="FMRFAMIDE RECEPTOR-RELATED"/>
    <property type="match status" value="1"/>
</dbReference>
<feature type="transmembrane region" description="Helical" evidence="7">
    <location>
        <begin position="259"/>
        <end position="281"/>
    </location>
</feature>
<evidence type="ECO:0000256" key="3">
    <source>
        <dbReference type="ARBA" id="ARBA00022989"/>
    </source>
</evidence>
<comment type="subcellular location">
    <subcellularLocation>
        <location evidence="1">Membrane</location>
    </subcellularLocation>
</comment>
<evidence type="ECO:0000256" key="7">
    <source>
        <dbReference type="SAM" id="Phobius"/>
    </source>
</evidence>
<dbReference type="InterPro" id="IPR017452">
    <property type="entry name" value="GPCR_Rhodpsn_7TM"/>
</dbReference>
<dbReference type="Proteomes" id="UP000663870">
    <property type="component" value="Unassembled WGS sequence"/>
</dbReference>
<dbReference type="EMBL" id="CAJNOL010001237">
    <property type="protein sequence ID" value="CAF1319119.1"/>
    <property type="molecule type" value="Genomic_DNA"/>
</dbReference>
<dbReference type="Proteomes" id="UP000663854">
    <property type="component" value="Unassembled WGS sequence"/>
</dbReference>
<evidence type="ECO:0000313" key="10">
    <source>
        <dbReference type="EMBL" id="CAF1319119.1"/>
    </source>
</evidence>
<organism evidence="9 11">
    <name type="scientific">Rotaria sordida</name>
    <dbReference type="NCBI Taxonomy" id="392033"/>
    <lineage>
        <taxon>Eukaryota</taxon>
        <taxon>Metazoa</taxon>
        <taxon>Spiralia</taxon>
        <taxon>Gnathifera</taxon>
        <taxon>Rotifera</taxon>
        <taxon>Eurotatoria</taxon>
        <taxon>Bdelloidea</taxon>
        <taxon>Philodinida</taxon>
        <taxon>Philodinidae</taxon>
        <taxon>Rotaria</taxon>
    </lineage>
</organism>
<feature type="transmembrane region" description="Helical" evidence="7">
    <location>
        <begin position="301"/>
        <end position="322"/>
    </location>
</feature>
<accession>A0A814PNF3</accession>
<dbReference type="Pfam" id="PF00001">
    <property type="entry name" value="7tm_1"/>
    <property type="match status" value="1"/>
</dbReference>
<dbReference type="PANTHER" id="PTHR46641:SF2">
    <property type="entry name" value="FMRFAMIDE RECEPTOR"/>
    <property type="match status" value="1"/>
</dbReference>
<dbReference type="GO" id="GO:0004930">
    <property type="term" value="F:G protein-coupled receptor activity"/>
    <property type="evidence" value="ECO:0007669"/>
    <property type="project" value="UniProtKB-KW"/>
</dbReference>
<keyword evidence="3 7" id="KW-1133">Transmembrane helix</keyword>
<evidence type="ECO:0000313" key="12">
    <source>
        <dbReference type="Proteomes" id="UP000663870"/>
    </source>
</evidence>
<gene>
    <name evidence="10" type="ORF">JXQ802_LOCUS30446</name>
    <name evidence="9" type="ORF">PYM288_LOCUS20054</name>
</gene>
<dbReference type="PRINTS" id="PR00237">
    <property type="entry name" value="GPCRRHODOPSN"/>
</dbReference>
<reference evidence="9" key="1">
    <citation type="submission" date="2021-02" db="EMBL/GenBank/DDBJ databases">
        <authorList>
            <person name="Nowell W R."/>
        </authorList>
    </citation>
    <scope>NUCLEOTIDE SEQUENCE</scope>
</reference>
<comment type="similarity">
    <text evidence="5">Belongs to the G-protein coupled receptor 1 family.</text>
</comment>
<keyword evidence="5" id="KW-0807">Transducer</keyword>
<keyword evidence="4 7" id="KW-0472">Membrane</keyword>
<name>A0A814PNF3_9BILA</name>
<comment type="caution">
    <text evidence="9">The sequence shown here is derived from an EMBL/GenBank/DDBJ whole genome shotgun (WGS) entry which is preliminary data.</text>
</comment>
<feature type="transmembrane region" description="Helical" evidence="7">
    <location>
        <begin position="160"/>
        <end position="179"/>
    </location>
</feature>
<keyword evidence="5" id="KW-0675">Receptor</keyword>
<dbReference type="Gene3D" id="1.20.1070.10">
    <property type="entry name" value="Rhodopsin 7-helix transmembrane proteins"/>
    <property type="match status" value="1"/>
</dbReference>
<feature type="compositionally biased region" description="Polar residues" evidence="6">
    <location>
        <begin position="391"/>
        <end position="408"/>
    </location>
</feature>
<feature type="domain" description="G-protein coupled receptors family 1 profile" evidence="8">
    <location>
        <begin position="60"/>
        <end position="319"/>
    </location>
</feature>
<evidence type="ECO:0000256" key="4">
    <source>
        <dbReference type="ARBA" id="ARBA00023136"/>
    </source>
</evidence>
<protein>
    <recommendedName>
        <fullName evidence="8">G-protein coupled receptors family 1 profile domain-containing protein</fullName>
    </recommendedName>
</protein>
<dbReference type="InterPro" id="IPR000276">
    <property type="entry name" value="GPCR_Rhodpsn"/>
</dbReference>
<sequence>MKENNIQSVSTLDNKYYNNHSSINKSSDALIRAEINEFIQQVNYRLIIIEFCMVLFGVFGNGLALIVINRRSLRHTSSSVFITYLAIFDTLVLIIHLTGLMTLHTIKSYILHCLFTYLTDFVTFCSVWIMVVMTIERCIAVHSPFLAKRFCTIQRARRSMYILIFTALTFFSLTLPFIYTLNKTQNKCVVRKQYQILIRIIKPTVFYFIPDLILLVNLFIIYELFMARRQRTQQLINPENAIHQINATSFNRKQQQLTLMLVTVSLSFYLFTTPAIVDYILQRNPPKYRDVRRLKMRFLRSNLTVLWLQMSSATNFLFYYMAGSKFRAACLQTFTDVYDYIRAKFDDNYQRQRSSSYAQTNSTFGIEMRNEIQYDRRDKFRSNSIHQTCHLNNSSKRSSNDTVMSSHLNSRRTSKCVLHMQEL</sequence>